<organism evidence="6 7">
    <name type="scientific">Chironomus riparius</name>
    <dbReference type="NCBI Taxonomy" id="315576"/>
    <lineage>
        <taxon>Eukaryota</taxon>
        <taxon>Metazoa</taxon>
        <taxon>Ecdysozoa</taxon>
        <taxon>Arthropoda</taxon>
        <taxon>Hexapoda</taxon>
        <taxon>Insecta</taxon>
        <taxon>Pterygota</taxon>
        <taxon>Neoptera</taxon>
        <taxon>Endopterygota</taxon>
        <taxon>Diptera</taxon>
        <taxon>Nematocera</taxon>
        <taxon>Chironomoidea</taxon>
        <taxon>Chironomidae</taxon>
        <taxon>Chironominae</taxon>
        <taxon>Chironomus</taxon>
    </lineage>
</organism>
<dbReference type="GO" id="GO:0010436">
    <property type="term" value="F:carotenoid dioxygenase activity"/>
    <property type="evidence" value="ECO:0007669"/>
    <property type="project" value="TreeGrafter"/>
</dbReference>
<dbReference type="Proteomes" id="UP001153620">
    <property type="component" value="Chromosome 3"/>
</dbReference>
<gene>
    <name evidence="6" type="ORF">CHIRRI_LOCUS10650</name>
</gene>
<proteinExistence type="inferred from homology"/>
<dbReference type="GO" id="GO:0042574">
    <property type="term" value="P:retinal metabolic process"/>
    <property type="evidence" value="ECO:0007669"/>
    <property type="project" value="TreeGrafter"/>
</dbReference>
<comment type="cofactor">
    <cofactor evidence="5">
        <name>Fe(2+)</name>
        <dbReference type="ChEBI" id="CHEBI:29033"/>
    </cofactor>
    <text evidence="5">Binds 1 Fe(2+) ion per subunit.</text>
</comment>
<evidence type="ECO:0000256" key="1">
    <source>
        <dbReference type="ARBA" id="ARBA00006787"/>
    </source>
</evidence>
<reference evidence="6" key="1">
    <citation type="submission" date="2022-01" db="EMBL/GenBank/DDBJ databases">
        <authorList>
            <person name="King R."/>
        </authorList>
    </citation>
    <scope>NUCLEOTIDE SEQUENCE</scope>
</reference>
<evidence type="ECO:0000256" key="3">
    <source>
        <dbReference type="ARBA" id="ARBA00023002"/>
    </source>
</evidence>
<protein>
    <submittedName>
        <fullName evidence="6">Uncharacterized protein</fullName>
    </submittedName>
</protein>
<dbReference type="EMBL" id="OU895879">
    <property type="protein sequence ID" value="CAG9807804.1"/>
    <property type="molecule type" value="Genomic_DNA"/>
</dbReference>
<feature type="binding site" evidence="5">
    <location>
        <position position="424"/>
    </location>
    <ligand>
        <name>Fe cation</name>
        <dbReference type="ChEBI" id="CHEBI:24875"/>
        <note>catalytic</note>
    </ligand>
</feature>
<keyword evidence="4 5" id="KW-0408">Iron</keyword>
<evidence type="ECO:0000256" key="5">
    <source>
        <dbReference type="PIRSR" id="PIRSR604294-1"/>
    </source>
</evidence>
<dbReference type="GO" id="GO:0016121">
    <property type="term" value="P:carotene catabolic process"/>
    <property type="evidence" value="ECO:0007669"/>
    <property type="project" value="TreeGrafter"/>
</dbReference>
<feature type="binding site" evidence="5">
    <location>
        <position position="368"/>
    </location>
    <ligand>
        <name>Fe cation</name>
        <dbReference type="ChEBI" id="CHEBI:24875"/>
        <note>catalytic</note>
    </ligand>
</feature>
<feature type="binding site" evidence="5">
    <location>
        <position position="727"/>
    </location>
    <ligand>
        <name>Fe cation</name>
        <dbReference type="ChEBI" id="CHEBI:24875"/>
        <note>catalytic</note>
    </ligand>
</feature>
<evidence type="ECO:0000256" key="4">
    <source>
        <dbReference type="ARBA" id="ARBA00023004"/>
    </source>
</evidence>
<feature type="binding site" evidence="5">
    <location>
        <position position="494"/>
    </location>
    <ligand>
        <name>Fe cation</name>
        <dbReference type="ChEBI" id="CHEBI:24875"/>
        <note>catalytic</note>
    </ligand>
</feature>
<keyword evidence="3" id="KW-0560">Oxidoreductase</keyword>
<reference evidence="6" key="2">
    <citation type="submission" date="2022-10" db="EMBL/GenBank/DDBJ databases">
        <authorList>
            <consortium name="ENA_rothamsted_submissions"/>
            <consortium name="culmorum"/>
            <person name="King R."/>
        </authorList>
    </citation>
    <scope>NUCLEOTIDE SEQUENCE</scope>
</reference>
<dbReference type="GO" id="GO:0046872">
    <property type="term" value="F:metal ion binding"/>
    <property type="evidence" value="ECO:0007669"/>
    <property type="project" value="UniProtKB-KW"/>
</dbReference>
<evidence type="ECO:0000256" key="2">
    <source>
        <dbReference type="ARBA" id="ARBA00022723"/>
    </source>
</evidence>
<dbReference type="OrthoDB" id="1069523at2759"/>
<comment type="similarity">
    <text evidence="1">Belongs to the carotenoid oxygenase family.</text>
</comment>
<dbReference type="PANTHER" id="PTHR10543:SF24">
    <property type="entry name" value="CAROTENOID ISOMEROOXYGENASE"/>
    <property type="match status" value="1"/>
</dbReference>
<dbReference type="PANTHER" id="PTHR10543">
    <property type="entry name" value="BETA-CAROTENE DIOXYGENASE"/>
    <property type="match status" value="1"/>
</dbReference>
<dbReference type="AlphaFoldDB" id="A0A9N9WSW6"/>
<accession>A0A9N9WSW6</accession>
<keyword evidence="2 5" id="KW-0479">Metal-binding</keyword>
<dbReference type="GO" id="GO:0003834">
    <property type="term" value="F:beta-carotene 15,15'-dioxygenase activity"/>
    <property type="evidence" value="ECO:0007669"/>
    <property type="project" value="TreeGrafter"/>
</dbReference>
<dbReference type="Pfam" id="PF03055">
    <property type="entry name" value="RPE65"/>
    <property type="match status" value="1"/>
</dbReference>
<sequence length="740" mass="84105">MFSLLLTFVLERQSQIKVKMSEALNVPCSSSYFDKSPAHTPTTVLKSLDLLNVEGTIYPVSGRSTPCSEHSSNVTTPVRYKTIKSNPEDVQRRKSLVDVCYEQSISDEFSQIQLSIKERRGSNDAITFDPLHAHNKPLSMISCKTDTENKFVVTKIINDDDEIEIIDLDDDDDEQYRNYSRSHSPIPLRQNYYPNCDVNVWLRSCEQEIIKPINGILSGFIPAWINGCLLRNGPGSIKVGSMTFNHLFDSSALLHRFNIENGNVTYQCRFLKTDSYKKNLAANRVVVSEFGTACAPDPCQSIFQRVATLFKPADANSDNAMISIYPFNDEYFAFAESPVIHKIDIDTLDTTERVNLHERIGIVNHTSHPHVMNDGTVYNVGLTITKSGPAYGVICFPKGERIFDDAKIVAEIPTRWKLHPSYMHTFGITENYFIIVEQPLTVSVPSVIKSQLMNEPMITCLKWFPDKPTLIYLVDRSSGELRHTYQTEAFFFLHIINQYEQDDHVILDISCYKDPEMLNCMYIDSMKNMQSNPDYARLFRGRPLRFVLPLKYPSKMKSLSNFFSWNCEATADTFNVFDNNLVKLKNSSASAFLLPDGSIFCKPELLCNLGCETPRIHYEKHLGNDYQYFYAISSDVDADNPGTLIKVDVHNKTRITWSEKNVYPSEPIFVPCPNPQTEDDGIILASMVWGEGDENHVGLLVLDAKDMTELGRCEFKDLPGPVPKCLHGWFAEKKIRNSSE</sequence>
<keyword evidence="7" id="KW-1185">Reference proteome</keyword>
<name>A0A9N9WSW6_9DIPT</name>
<evidence type="ECO:0000313" key="6">
    <source>
        <dbReference type="EMBL" id="CAG9807804.1"/>
    </source>
</evidence>
<evidence type="ECO:0000313" key="7">
    <source>
        <dbReference type="Proteomes" id="UP001153620"/>
    </source>
</evidence>
<dbReference type="InterPro" id="IPR004294">
    <property type="entry name" value="Carotenoid_Oase"/>
</dbReference>